<dbReference type="Pfam" id="PF04214">
    <property type="entry name" value="DUF411"/>
    <property type="match status" value="1"/>
</dbReference>
<keyword evidence="4" id="KW-1185">Reference proteome</keyword>
<dbReference type="Proteomes" id="UP000245655">
    <property type="component" value="Unassembled WGS sequence"/>
</dbReference>
<organism evidence="3 4">
    <name type="scientific">Psychrobacter immobilis</name>
    <dbReference type="NCBI Taxonomy" id="498"/>
    <lineage>
        <taxon>Bacteria</taxon>
        <taxon>Pseudomonadati</taxon>
        <taxon>Pseudomonadota</taxon>
        <taxon>Gammaproteobacteria</taxon>
        <taxon>Moraxellales</taxon>
        <taxon>Moraxellaceae</taxon>
        <taxon>Psychrobacter</taxon>
    </lineage>
</organism>
<gene>
    <name evidence="3" type="ORF">C8D84_10173</name>
</gene>
<evidence type="ECO:0000256" key="1">
    <source>
        <dbReference type="SAM" id="MobiDB-lite"/>
    </source>
</evidence>
<comment type="caution">
    <text evidence="3">The sequence shown here is derived from an EMBL/GenBank/DDBJ whole genome shotgun (WGS) entry which is preliminary data.</text>
</comment>
<dbReference type="PROSITE" id="PS51257">
    <property type="entry name" value="PROKAR_LIPOPROTEIN"/>
    <property type="match status" value="1"/>
</dbReference>
<reference evidence="3 4" key="1">
    <citation type="submission" date="2018-05" db="EMBL/GenBank/DDBJ databases">
        <title>Genomic Encyclopedia of Type Strains, Phase IV (KMG-IV): sequencing the most valuable type-strain genomes for metagenomic binning, comparative biology and taxonomic classification.</title>
        <authorList>
            <person name="Goeker M."/>
        </authorList>
    </citation>
    <scope>NUCLEOTIDE SEQUENCE [LARGE SCALE GENOMIC DNA]</scope>
    <source>
        <strain evidence="3 4">DSM 7229</strain>
    </source>
</reference>
<name>A0A2V2A643_PSYIM</name>
<dbReference type="RefSeq" id="WP_109589212.1">
    <property type="nucleotide sequence ID" value="NZ_CAJGZY010000001.1"/>
</dbReference>
<evidence type="ECO:0000313" key="4">
    <source>
        <dbReference type="Proteomes" id="UP000245655"/>
    </source>
</evidence>
<keyword evidence="2" id="KW-0732">Signal</keyword>
<dbReference type="EMBL" id="QGGM01000001">
    <property type="protein sequence ID" value="PWK15130.1"/>
    <property type="molecule type" value="Genomic_DNA"/>
</dbReference>
<dbReference type="GeneID" id="60253849"/>
<evidence type="ECO:0000313" key="3">
    <source>
        <dbReference type="EMBL" id="PWK15130.1"/>
    </source>
</evidence>
<proteinExistence type="predicted"/>
<evidence type="ECO:0008006" key="5">
    <source>
        <dbReference type="Google" id="ProtNLM"/>
    </source>
</evidence>
<feature type="signal peptide" evidence="2">
    <location>
        <begin position="1"/>
        <end position="23"/>
    </location>
</feature>
<protein>
    <recommendedName>
        <fullName evidence="5">ATP-binding protein</fullName>
    </recommendedName>
</protein>
<dbReference type="InterPro" id="IPR007332">
    <property type="entry name" value="DUF411"/>
</dbReference>
<feature type="chain" id="PRO_5016111883" description="ATP-binding protein" evidence="2">
    <location>
        <begin position="24"/>
        <end position="202"/>
    </location>
</feature>
<feature type="compositionally biased region" description="Low complexity" evidence="1">
    <location>
        <begin position="31"/>
        <end position="51"/>
    </location>
</feature>
<dbReference type="AlphaFoldDB" id="A0A2V2A643"/>
<feature type="region of interest" description="Disordered" evidence="1">
    <location>
        <begin position="31"/>
        <end position="52"/>
    </location>
</feature>
<sequence>MMPFTVKFVRGSAVLLTAAILSACGQPDSNASNASPSTANAANASSGEANAIQSRQTVTETTANNPDLLKNVSATVYKDANCGCCKEWIGHAEDNGLTTTAHDVADLSLFKERYGVPAEMRSCHTAVTSDGYVIEGHVPAKYVAEFLQNPPKHAIGLAVPGMPVGSPGMEYQDKFMPYQIMQINKDGTNQVYAEIESAEQQL</sequence>
<evidence type="ECO:0000256" key="2">
    <source>
        <dbReference type="SAM" id="SignalP"/>
    </source>
</evidence>
<accession>A0A2V2A643</accession>